<dbReference type="Proteomes" id="UP000053558">
    <property type="component" value="Unassembled WGS sequence"/>
</dbReference>
<keyword evidence="9" id="KW-1185">Reference proteome</keyword>
<evidence type="ECO:0000256" key="1">
    <source>
        <dbReference type="ARBA" id="ARBA00001971"/>
    </source>
</evidence>
<evidence type="ECO:0000256" key="3">
    <source>
        <dbReference type="ARBA" id="ARBA00022617"/>
    </source>
</evidence>
<gene>
    <name evidence="8" type="ORF">CONPUDRAFT_80806</name>
</gene>
<dbReference type="PANTHER" id="PTHR46300:SF8">
    <property type="entry name" value="CYTOCHROME P450 2E1"/>
    <property type="match status" value="1"/>
</dbReference>
<evidence type="ECO:0000256" key="5">
    <source>
        <dbReference type="ARBA" id="ARBA00023002"/>
    </source>
</evidence>
<dbReference type="AlphaFoldDB" id="A0A5M3MZD4"/>
<dbReference type="InterPro" id="IPR036396">
    <property type="entry name" value="Cyt_P450_sf"/>
</dbReference>
<keyword evidence="6" id="KW-0408">Iron</keyword>
<dbReference type="GO" id="GO:0020037">
    <property type="term" value="F:heme binding"/>
    <property type="evidence" value="ECO:0007669"/>
    <property type="project" value="InterPro"/>
</dbReference>
<proteinExistence type="inferred from homology"/>
<evidence type="ECO:0000256" key="2">
    <source>
        <dbReference type="ARBA" id="ARBA00010617"/>
    </source>
</evidence>
<evidence type="ECO:0000313" key="8">
    <source>
        <dbReference type="EMBL" id="EIW84510.1"/>
    </source>
</evidence>
<accession>A0A5M3MZD4</accession>
<evidence type="ECO:0000256" key="6">
    <source>
        <dbReference type="ARBA" id="ARBA00023004"/>
    </source>
</evidence>
<evidence type="ECO:0000256" key="4">
    <source>
        <dbReference type="ARBA" id="ARBA00022723"/>
    </source>
</evidence>
<dbReference type="Gene3D" id="1.10.630.10">
    <property type="entry name" value="Cytochrome P450"/>
    <property type="match status" value="1"/>
</dbReference>
<dbReference type="GO" id="GO:0004497">
    <property type="term" value="F:monooxygenase activity"/>
    <property type="evidence" value="ECO:0007669"/>
    <property type="project" value="UniProtKB-KW"/>
</dbReference>
<dbReference type="SUPFAM" id="SSF48264">
    <property type="entry name" value="Cytochrome P450"/>
    <property type="match status" value="1"/>
</dbReference>
<dbReference type="OrthoDB" id="2685439at2759"/>
<dbReference type="KEGG" id="cput:CONPUDRAFT_80806"/>
<sequence length="74" mass="8505">MNRMDLANPWKTYAEWSKIHGPIFKITLMGSETVVVSDEKIALELLDRRSSKYSGRMWFATAEPCIGIVRTFLP</sequence>
<evidence type="ECO:0008006" key="10">
    <source>
        <dbReference type="Google" id="ProtNLM"/>
    </source>
</evidence>
<dbReference type="GO" id="GO:0005506">
    <property type="term" value="F:iron ion binding"/>
    <property type="evidence" value="ECO:0007669"/>
    <property type="project" value="InterPro"/>
</dbReference>
<dbReference type="GeneID" id="19210134"/>
<dbReference type="EMBL" id="JH711575">
    <property type="protein sequence ID" value="EIW84510.1"/>
    <property type="molecule type" value="Genomic_DNA"/>
</dbReference>
<keyword evidence="4" id="KW-0479">Metal-binding</keyword>
<evidence type="ECO:0000256" key="7">
    <source>
        <dbReference type="ARBA" id="ARBA00023033"/>
    </source>
</evidence>
<comment type="similarity">
    <text evidence="2">Belongs to the cytochrome P450 family.</text>
</comment>
<keyword evidence="3" id="KW-0349">Heme</keyword>
<dbReference type="InterPro" id="IPR050364">
    <property type="entry name" value="Cytochrome_P450_fung"/>
</dbReference>
<keyword evidence="5" id="KW-0560">Oxidoreductase</keyword>
<name>A0A5M3MZD4_CONPW</name>
<dbReference type="GO" id="GO:0016705">
    <property type="term" value="F:oxidoreductase activity, acting on paired donors, with incorporation or reduction of molecular oxygen"/>
    <property type="evidence" value="ECO:0007669"/>
    <property type="project" value="InterPro"/>
</dbReference>
<dbReference type="RefSeq" id="XP_007765523.1">
    <property type="nucleotide sequence ID" value="XM_007767333.1"/>
</dbReference>
<dbReference type="PANTHER" id="PTHR46300">
    <property type="entry name" value="P450, PUTATIVE (EUROFUNG)-RELATED-RELATED"/>
    <property type="match status" value="1"/>
</dbReference>
<evidence type="ECO:0000313" key="9">
    <source>
        <dbReference type="Proteomes" id="UP000053558"/>
    </source>
</evidence>
<protein>
    <recommendedName>
        <fullName evidence="10">Cytochrome P450</fullName>
    </recommendedName>
</protein>
<comment type="cofactor">
    <cofactor evidence="1">
        <name>heme</name>
        <dbReference type="ChEBI" id="CHEBI:30413"/>
    </cofactor>
</comment>
<organism evidence="8 9">
    <name type="scientific">Coniophora puteana (strain RWD-64-598)</name>
    <name type="common">Brown rot fungus</name>
    <dbReference type="NCBI Taxonomy" id="741705"/>
    <lineage>
        <taxon>Eukaryota</taxon>
        <taxon>Fungi</taxon>
        <taxon>Dikarya</taxon>
        <taxon>Basidiomycota</taxon>
        <taxon>Agaricomycotina</taxon>
        <taxon>Agaricomycetes</taxon>
        <taxon>Agaricomycetidae</taxon>
        <taxon>Boletales</taxon>
        <taxon>Coniophorineae</taxon>
        <taxon>Coniophoraceae</taxon>
        <taxon>Coniophora</taxon>
    </lineage>
</organism>
<reference evidence="9" key="1">
    <citation type="journal article" date="2012" name="Science">
        <title>The Paleozoic origin of enzymatic lignin decomposition reconstructed from 31 fungal genomes.</title>
        <authorList>
            <person name="Floudas D."/>
            <person name="Binder M."/>
            <person name="Riley R."/>
            <person name="Barry K."/>
            <person name="Blanchette R.A."/>
            <person name="Henrissat B."/>
            <person name="Martinez A.T."/>
            <person name="Otillar R."/>
            <person name="Spatafora J.W."/>
            <person name="Yadav J.S."/>
            <person name="Aerts A."/>
            <person name="Benoit I."/>
            <person name="Boyd A."/>
            <person name="Carlson A."/>
            <person name="Copeland A."/>
            <person name="Coutinho P.M."/>
            <person name="de Vries R.P."/>
            <person name="Ferreira P."/>
            <person name="Findley K."/>
            <person name="Foster B."/>
            <person name="Gaskell J."/>
            <person name="Glotzer D."/>
            <person name="Gorecki P."/>
            <person name="Heitman J."/>
            <person name="Hesse C."/>
            <person name="Hori C."/>
            <person name="Igarashi K."/>
            <person name="Jurgens J.A."/>
            <person name="Kallen N."/>
            <person name="Kersten P."/>
            <person name="Kohler A."/>
            <person name="Kuees U."/>
            <person name="Kumar T.K.A."/>
            <person name="Kuo A."/>
            <person name="LaButti K."/>
            <person name="Larrondo L.F."/>
            <person name="Lindquist E."/>
            <person name="Ling A."/>
            <person name="Lombard V."/>
            <person name="Lucas S."/>
            <person name="Lundell T."/>
            <person name="Martin R."/>
            <person name="McLaughlin D.J."/>
            <person name="Morgenstern I."/>
            <person name="Morin E."/>
            <person name="Murat C."/>
            <person name="Nagy L.G."/>
            <person name="Nolan M."/>
            <person name="Ohm R.A."/>
            <person name="Patyshakuliyeva A."/>
            <person name="Rokas A."/>
            <person name="Ruiz-Duenas F.J."/>
            <person name="Sabat G."/>
            <person name="Salamov A."/>
            <person name="Samejima M."/>
            <person name="Schmutz J."/>
            <person name="Slot J.C."/>
            <person name="St John F."/>
            <person name="Stenlid J."/>
            <person name="Sun H."/>
            <person name="Sun S."/>
            <person name="Syed K."/>
            <person name="Tsang A."/>
            <person name="Wiebenga A."/>
            <person name="Young D."/>
            <person name="Pisabarro A."/>
            <person name="Eastwood D.C."/>
            <person name="Martin F."/>
            <person name="Cullen D."/>
            <person name="Grigoriev I.V."/>
            <person name="Hibbett D.S."/>
        </authorList>
    </citation>
    <scope>NUCLEOTIDE SEQUENCE [LARGE SCALE GENOMIC DNA]</scope>
    <source>
        <strain evidence="9">RWD-64-598 SS2</strain>
    </source>
</reference>
<comment type="caution">
    <text evidence="8">The sequence shown here is derived from an EMBL/GenBank/DDBJ whole genome shotgun (WGS) entry which is preliminary data.</text>
</comment>
<keyword evidence="7" id="KW-0503">Monooxygenase</keyword>